<dbReference type="InterPro" id="IPR050523">
    <property type="entry name" value="AKR_Detox_Biosynth"/>
</dbReference>
<dbReference type="CDD" id="cd19086">
    <property type="entry name" value="AKR_AKR11C1"/>
    <property type="match status" value="1"/>
</dbReference>
<proteinExistence type="predicted"/>
<dbReference type="InterPro" id="IPR036812">
    <property type="entry name" value="NAD(P)_OxRdtase_dom_sf"/>
</dbReference>
<dbReference type="Proteomes" id="UP000339690">
    <property type="component" value="Chromosome"/>
</dbReference>
<dbReference type="PANTHER" id="PTHR43364">
    <property type="entry name" value="NADH-SPECIFIC METHYLGLYOXAL REDUCTASE-RELATED"/>
    <property type="match status" value="1"/>
</dbReference>
<dbReference type="Pfam" id="PF00248">
    <property type="entry name" value="Aldo_ket_red"/>
    <property type="match status" value="1"/>
</dbReference>
<accession>A0A5Q2TGJ7</accession>
<evidence type="ECO:0000313" key="3">
    <source>
        <dbReference type="EMBL" id="QGH33939.1"/>
    </source>
</evidence>
<reference evidence="3 4" key="1">
    <citation type="submission" date="2019-11" db="EMBL/GenBank/DDBJ databases">
        <title>Gracilibacillus salitolerans sp. nov., a moderate halophile isolated from a saline soil in northwest China.</title>
        <authorList>
            <person name="Gan L."/>
        </authorList>
    </citation>
    <scope>NUCLEOTIDE SEQUENCE [LARGE SCALE GENOMIC DNA]</scope>
    <source>
        <strain evidence="3 4">SCU50</strain>
    </source>
</reference>
<dbReference type="RefSeq" id="WP_153790870.1">
    <property type="nucleotide sequence ID" value="NZ_CP045915.1"/>
</dbReference>
<dbReference type="GO" id="GO:0016491">
    <property type="term" value="F:oxidoreductase activity"/>
    <property type="evidence" value="ECO:0007669"/>
    <property type="project" value="UniProtKB-KW"/>
</dbReference>
<gene>
    <name evidence="3" type="ORF">GI584_07845</name>
</gene>
<sequence length="306" mass="34958">MKYRRLGKTDLDVSVVGIGTWQFGGEWGKDFTQAEVDQILDQAKHEGINLIDTAECYGDHLSEQFIGDYLSRNNRDDWLVATKFGHHFHRNFERTRHWSADEVLKQLDDSLRSLKTEYIDVYQAHSCTDEEFNNDDLWTMLDKQKQAGKIRHLAISLAGNQDSYQTDKAKEVGAEAIQVVYNRLDRAPEEKIYPSAIKQDLGVLARVPLASGYLSGKYKPGSTFEENDVRSRHDRDNTDRLLRIVEEIARHEVPEEIDMASWALAWCLKHDAVTTVIPGCKNREQVISNARAADIDIVSENHPQAT</sequence>
<dbReference type="SUPFAM" id="SSF51430">
    <property type="entry name" value="NAD(P)-linked oxidoreductase"/>
    <property type="match status" value="1"/>
</dbReference>
<protein>
    <submittedName>
        <fullName evidence="3">Aldo/keto reductase</fullName>
    </submittedName>
</protein>
<name>A0A5Q2TGJ7_9BACI</name>
<dbReference type="KEGG" id="grc:GI584_07845"/>
<keyword evidence="4" id="KW-1185">Reference proteome</keyword>
<organism evidence="3 4">
    <name type="scientific">Gracilibacillus salitolerans</name>
    <dbReference type="NCBI Taxonomy" id="2663022"/>
    <lineage>
        <taxon>Bacteria</taxon>
        <taxon>Bacillati</taxon>
        <taxon>Bacillota</taxon>
        <taxon>Bacilli</taxon>
        <taxon>Bacillales</taxon>
        <taxon>Bacillaceae</taxon>
        <taxon>Gracilibacillus</taxon>
    </lineage>
</organism>
<evidence type="ECO:0000259" key="2">
    <source>
        <dbReference type="Pfam" id="PF00248"/>
    </source>
</evidence>
<dbReference type="PANTHER" id="PTHR43364:SF4">
    <property type="entry name" value="NAD(P)-LINKED OXIDOREDUCTASE SUPERFAMILY PROTEIN"/>
    <property type="match status" value="1"/>
</dbReference>
<evidence type="ECO:0000313" key="4">
    <source>
        <dbReference type="Proteomes" id="UP000339690"/>
    </source>
</evidence>
<dbReference type="AlphaFoldDB" id="A0A5Q2TGJ7"/>
<dbReference type="InterPro" id="IPR023210">
    <property type="entry name" value="NADP_OxRdtase_dom"/>
</dbReference>
<dbReference type="Gene3D" id="3.20.20.100">
    <property type="entry name" value="NADP-dependent oxidoreductase domain"/>
    <property type="match status" value="1"/>
</dbReference>
<feature type="domain" description="NADP-dependent oxidoreductase" evidence="2">
    <location>
        <begin position="16"/>
        <end position="302"/>
    </location>
</feature>
<evidence type="ECO:0000256" key="1">
    <source>
        <dbReference type="ARBA" id="ARBA00023002"/>
    </source>
</evidence>
<dbReference type="EMBL" id="CP045915">
    <property type="protein sequence ID" value="QGH33939.1"/>
    <property type="molecule type" value="Genomic_DNA"/>
</dbReference>
<keyword evidence="1" id="KW-0560">Oxidoreductase</keyword>